<dbReference type="EMBL" id="UFQS01000097">
    <property type="protein sequence ID" value="SSW99400.1"/>
    <property type="molecule type" value="Genomic_DNA"/>
</dbReference>
<dbReference type="SMART" id="SM00700">
    <property type="entry name" value="JHBP"/>
    <property type="match status" value="2"/>
</dbReference>
<proteinExistence type="inferred from homology"/>
<keyword evidence="2" id="KW-0090">Biological rhythms</keyword>
<keyword evidence="1 4" id="KW-0732">Signal</keyword>
<feature type="chain" id="PRO_5036328618" evidence="4">
    <location>
        <begin position="22"/>
        <end position="449"/>
    </location>
</feature>
<accession>A0A336LPE9</accession>
<evidence type="ECO:0000256" key="3">
    <source>
        <dbReference type="ARBA" id="ARBA00060902"/>
    </source>
</evidence>
<sequence>MKLFVFNTIFIVSLFFCKSNCAKFPTEIVEQCPYSDSTCLARTINSILPNHFNGIRKLNLVPFDPLKIEKMDIVQGGNSPVNIVLNFKDVDFLGLSGAQVKTVKGFEPDFKNKKVEIRVTIPIASLLGNYKINGRVLVLPIQGEGRSNLTLTNADIGLKFLPKSVMKGDKEYMQVDKIKLVVLNLDRLNIFLGNLFNGDKLLGDNMNEFLNENWKDIWNELKAPNIVQQCTHGDNSCVMQAVNYVIKNYPAGVKKLGLVSLDPLKIDKMDIEQGENSPVNIVLNFKNIDLLGLSQTVVSSLTGFEKNLNRKKIELRGLIPMINFVGNYKIQGRILVLPITGDGKSNITLSNTNFILKLLPKSIIKGGKEYMQVDKLKLKLSTKRVFTFFSNLFNGDEALGENMNTFMNDNWKQIWPELQPIVEDSIAYILKDLMNNIFTNIPYNDLFIE</sequence>
<dbReference type="AlphaFoldDB" id="A0A336LPE9"/>
<feature type="signal peptide" evidence="4">
    <location>
        <begin position="1"/>
        <end position="21"/>
    </location>
</feature>
<evidence type="ECO:0000256" key="4">
    <source>
        <dbReference type="SAM" id="SignalP"/>
    </source>
</evidence>
<dbReference type="PANTHER" id="PTHR11008:SF41">
    <property type="entry name" value="RE70318P"/>
    <property type="match status" value="1"/>
</dbReference>
<name>A0A336LPE9_CULSO</name>
<dbReference type="Gene3D" id="3.15.10.30">
    <property type="entry name" value="Haemolymph juvenile hormone binding protein"/>
    <property type="match status" value="2"/>
</dbReference>
<reference evidence="6" key="2">
    <citation type="submission" date="2018-07" db="EMBL/GenBank/DDBJ databases">
        <authorList>
            <person name="Quirk P.G."/>
            <person name="Krulwich T.A."/>
        </authorList>
    </citation>
    <scope>NUCLEOTIDE SEQUENCE</scope>
</reference>
<evidence type="ECO:0000256" key="2">
    <source>
        <dbReference type="ARBA" id="ARBA00023108"/>
    </source>
</evidence>
<evidence type="ECO:0000313" key="6">
    <source>
        <dbReference type="EMBL" id="SSX19780.1"/>
    </source>
</evidence>
<protein>
    <submittedName>
        <fullName evidence="6">CSON015406 protein</fullName>
    </submittedName>
</protein>
<dbReference type="InterPro" id="IPR038606">
    <property type="entry name" value="To_sf"/>
</dbReference>
<dbReference type="VEuPathDB" id="VectorBase:CSON015406"/>
<evidence type="ECO:0000313" key="5">
    <source>
        <dbReference type="EMBL" id="SSW99400.1"/>
    </source>
</evidence>
<comment type="similarity">
    <text evidence="3">Belongs to the TO family.</text>
</comment>
<dbReference type="FunFam" id="3.15.10.30:FF:000001">
    <property type="entry name" value="Takeout-like protein 1"/>
    <property type="match status" value="2"/>
</dbReference>
<gene>
    <name evidence="6" type="primary">CSON015406</name>
</gene>
<dbReference type="Pfam" id="PF06585">
    <property type="entry name" value="JHBP"/>
    <property type="match status" value="2"/>
</dbReference>
<organism evidence="6">
    <name type="scientific">Culicoides sonorensis</name>
    <name type="common">Biting midge</name>
    <dbReference type="NCBI Taxonomy" id="179676"/>
    <lineage>
        <taxon>Eukaryota</taxon>
        <taxon>Metazoa</taxon>
        <taxon>Ecdysozoa</taxon>
        <taxon>Arthropoda</taxon>
        <taxon>Hexapoda</taxon>
        <taxon>Insecta</taxon>
        <taxon>Pterygota</taxon>
        <taxon>Neoptera</taxon>
        <taxon>Endopterygota</taxon>
        <taxon>Diptera</taxon>
        <taxon>Nematocera</taxon>
        <taxon>Chironomoidea</taxon>
        <taxon>Ceratopogonidae</taxon>
        <taxon>Ceratopogoninae</taxon>
        <taxon>Culicoides</taxon>
        <taxon>Monoculicoides</taxon>
    </lineage>
</organism>
<reference evidence="5" key="1">
    <citation type="submission" date="2018-04" db="EMBL/GenBank/DDBJ databases">
        <authorList>
            <person name="Go L.Y."/>
            <person name="Mitchell J.A."/>
        </authorList>
    </citation>
    <scope>NUCLEOTIDE SEQUENCE</scope>
    <source>
        <tissue evidence="5">Whole organism</tissue>
    </source>
</reference>
<dbReference type="GO" id="GO:0007623">
    <property type="term" value="P:circadian rhythm"/>
    <property type="evidence" value="ECO:0007669"/>
    <property type="project" value="UniProtKB-ARBA"/>
</dbReference>
<dbReference type="EMBL" id="UFQT01000097">
    <property type="protein sequence ID" value="SSX19780.1"/>
    <property type="molecule type" value="Genomic_DNA"/>
</dbReference>
<evidence type="ECO:0000256" key="1">
    <source>
        <dbReference type="ARBA" id="ARBA00022729"/>
    </source>
</evidence>
<dbReference type="OMA" id="VEVNPSH"/>
<dbReference type="PANTHER" id="PTHR11008">
    <property type="entry name" value="PROTEIN TAKEOUT-LIKE PROTEIN"/>
    <property type="match status" value="1"/>
</dbReference>
<dbReference type="InterPro" id="IPR010562">
    <property type="entry name" value="Haemolymph_juvenile_hormone-bd"/>
</dbReference>
<dbReference type="GO" id="GO:0005615">
    <property type="term" value="C:extracellular space"/>
    <property type="evidence" value="ECO:0007669"/>
    <property type="project" value="TreeGrafter"/>
</dbReference>